<dbReference type="GO" id="GO:0016616">
    <property type="term" value="F:oxidoreductase activity, acting on the CH-OH group of donors, NAD or NADP as acceptor"/>
    <property type="evidence" value="ECO:0007669"/>
    <property type="project" value="InterPro"/>
</dbReference>
<dbReference type="CDD" id="cd05299">
    <property type="entry name" value="CtBP_dh"/>
    <property type="match status" value="1"/>
</dbReference>
<dbReference type="AlphaFoldDB" id="A0A542Y983"/>
<name>A0A542Y983_9MICO</name>
<evidence type="ECO:0000313" key="7">
    <source>
        <dbReference type="EMBL" id="TQL44650.1"/>
    </source>
</evidence>
<keyword evidence="3" id="KW-0520">NAD</keyword>
<dbReference type="Pfam" id="PF02826">
    <property type="entry name" value="2-Hacid_dh_C"/>
    <property type="match status" value="1"/>
</dbReference>
<dbReference type="Gene3D" id="3.40.50.720">
    <property type="entry name" value="NAD(P)-binding Rossmann-like Domain"/>
    <property type="match status" value="2"/>
</dbReference>
<feature type="domain" description="D-isomer specific 2-hydroxyacid dehydrogenase NAD-binding" evidence="6">
    <location>
        <begin position="114"/>
        <end position="287"/>
    </location>
</feature>
<feature type="domain" description="D-isomer specific 2-hydroxyacid dehydrogenase catalytic" evidence="5">
    <location>
        <begin position="43"/>
        <end position="316"/>
    </location>
</feature>
<dbReference type="InterPro" id="IPR006139">
    <property type="entry name" value="D-isomer_2_OHA_DH_cat_dom"/>
</dbReference>
<protein>
    <submittedName>
        <fullName evidence="7">D-3-phosphoglycerate dehydrogenase</fullName>
    </submittedName>
</protein>
<dbReference type="GO" id="GO:0051287">
    <property type="term" value="F:NAD binding"/>
    <property type="evidence" value="ECO:0007669"/>
    <property type="project" value="InterPro"/>
</dbReference>
<accession>A0A542Y983</accession>
<dbReference type="InterPro" id="IPR036291">
    <property type="entry name" value="NAD(P)-bd_dom_sf"/>
</dbReference>
<gene>
    <name evidence="7" type="ORF">FB468_2712</name>
</gene>
<comment type="similarity">
    <text evidence="1 4">Belongs to the D-isomer specific 2-hydroxyacid dehydrogenase family.</text>
</comment>
<dbReference type="Pfam" id="PF00389">
    <property type="entry name" value="2-Hacid_dh"/>
    <property type="match status" value="1"/>
</dbReference>
<keyword evidence="8" id="KW-1185">Reference proteome</keyword>
<dbReference type="InterPro" id="IPR050418">
    <property type="entry name" value="D-iso_2-hydroxyacid_DH_PdxB"/>
</dbReference>
<dbReference type="SUPFAM" id="SSF51735">
    <property type="entry name" value="NAD(P)-binding Rossmann-fold domains"/>
    <property type="match status" value="1"/>
</dbReference>
<evidence type="ECO:0000259" key="6">
    <source>
        <dbReference type="Pfam" id="PF02826"/>
    </source>
</evidence>
<evidence type="ECO:0000313" key="8">
    <source>
        <dbReference type="Proteomes" id="UP000319094"/>
    </source>
</evidence>
<dbReference type="STRING" id="55969.SD72_14470"/>
<dbReference type="OrthoDB" id="117809at2"/>
<dbReference type="Proteomes" id="UP000319094">
    <property type="component" value="Unassembled WGS sequence"/>
</dbReference>
<dbReference type="SUPFAM" id="SSF52283">
    <property type="entry name" value="Formate/glycerate dehydrogenase catalytic domain-like"/>
    <property type="match status" value="1"/>
</dbReference>
<sequence>MTRPLVLFTDETDLDPAPGRQLLEVAGCETLLAELPSRAGEPQALPAGAERAVALVVGYARIDEALLERLPNVGFIATMSAGFDMIDRAAAEARGIWVVNLTDAATEEVAAHALTLMLALERDLRGSVAVTAAGGWTDDVTAVPRRLSGLTLGLFGFGRIAQRFAEVAGPSFARVIAHDPFVTAPVHGVELVDRDALIAQSDVLSLHLPLTADTHGAIDGAAFAAMRPGSSLVNVSRGELVDPEALTAALNSGQLRGAAVDVLHGEPPAVDHPLRNDPRVIVTPHVAFLSDGSLEHYTLDPARNVLDWLRTGTAARAAVPGRDTEPLLPAGE</sequence>
<dbReference type="InterPro" id="IPR043322">
    <property type="entry name" value="CtBP"/>
</dbReference>
<proteinExistence type="inferred from homology"/>
<evidence type="ECO:0000259" key="5">
    <source>
        <dbReference type="Pfam" id="PF00389"/>
    </source>
</evidence>
<dbReference type="EMBL" id="VFON01000001">
    <property type="protein sequence ID" value="TQL44650.1"/>
    <property type="molecule type" value="Genomic_DNA"/>
</dbReference>
<evidence type="ECO:0000256" key="1">
    <source>
        <dbReference type="ARBA" id="ARBA00005854"/>
    </source>
</evidence>
<dbReference type="PANTHER" id="PTHR43761">
    <property type="entry name" value="D-ISOMER SPECIFIC 2-HYDROXYACID DEHYDROGENASE FAMILY PROTEIN (AFU_ORTHOLOGUE AFUA_1G13630)"/>
    <property type="match status" value="1"/>
</dbReference>
<dbReference type="InterPro" id="IPR006140">
    <property type="entry name" value="D-isomer_DH_NAD-bd"/>
</dbReference>
<evidence type="ECO:0000256" key="4">
    <source>
        <dbReference type="RuleBase" id="RU003719"/>
    </source>
</evidence>
<evidence type="ECO:0000256" key="2">
    <source>
        <dbReference type="ARBA" id="ARBA00023002"/>
    </source>
</evidence>
<reference evidence="7 8" key="1">
    <citation type="submission" date="2019-06" db="EMBL/GenBank/DDBJ databases">
        <title>Sequencing the genomes of 1000 actinobacteria strains.</title>
        <authorList>
            <person name="Klenk H.-P."/>
        </authorList>
    </citation>
    <scope>NUCLEOTIDE SEQUENCE [LARGE SCALE GENOMIC DNA]</scope>
    <source>
        <strain evidence="7 8">DSM 8803</strain>
    </source>
</reference>
<dbReference type="RefSeq" id="WP_141887809.1">
    <property type="nucleotide sequence ID" value="NZ_BAAAUY010000008.1"/>
</dbReference>
<evidence type="ECO:0000256" key="3">
    <source>
        <dbReference type="ARBA" id="ARBA00023027"/>
    </source>
</evidence>
<organism evidence="7 8">
    <name type="scientific">Leucobacter komagatae</name>
    <dbReference type="NCBI Taxonomy" id="55969"/>
    <lineage>
        <taxon>Bacteria</taxon>
        <taxon>Bacillati</taxon>
        <taxon>Actinomycetota</taxon>
        <taxon>Actinomycetes</taxon>
        <taxon>Micrococcales</taxon>
        <taxon>Microbacteriaceae</taxon>
        <taxon>Leucobacter</taxon>
    </lineage>
</organism>
<dbReference type="PANTHER" id="PTHR43761:SF1">
    <property type="entry name" value="D-ISOMER SPECIFIC 2-HYDROXYACID DEHYDROGENASE CATALYTIC DOMAIN-CONTAINING PROTEIN-RELATED"/>
    <property type="match status" value="1"/>
</dbReference>
<comment type="caution">
    <text evidence="7">The sequence shown here is derived from an EMBL/GenBank/DDBJ whole genome shotgun (WGS) entry which is preliminary data.</text>
</comment>
<dbReference type="GO" id="GO:0003714">
    <property type="term" value="F:transcription corepressor activity"/>
    <property type="evidence" value="ECO:0007669"/>
    <property type="project" value="InterPro"/>
</dbReference>
<keyword evidence="2 4" id="KW-0560">Oxidoreductase</keyword>